<dbReference type="Proteomes" id="UP000020681">
    <property type="component" value="Unassembled WGS sequence"/>
</dbReference>
<dbReference type="InterPro" id="IPR000515">
    <property type="entry name" value="MetI-like"/>
</dbReference>
<comment type="caution">
    <text evidence="7">The sequence shown here is derived from an EMBL/GenBank/DDBJ whole genome shotgun (WGS) entry which is preliminary data.</text>
</comment>
<name>A0ABN0R6B9_MYCUL</name>
<organism evidence="7 8">
    <name type="scientific">Mycobacterium ulcerans str. Harvey</name>
    <dbReference type="NCBI Taxonomy" id="1299332"/>
    <lineage>
        <taxon>Bacteria</taxon>
        <taxon>Bacillati</taxon>
        <taxon>Actinomycetota</taxon>
        <taxon>Actinomycetes</taxon>
        <taxon>Mycobacteriales</taxon>
        <taxon>Mycobacteriaceae</taxon>
        <taxon>Mycobacterium</taxon>
        <taxon>Mycobacterium ulcerans group</taxon>
    </lineage>
</organism>
<feature type="transmembrane region" description="Helical" evidence="5">
    <location>
        <begin position="60"/>
        <end position="81"/>
    </location>
</feature>
<comment type="similarity">
    <text evidence="5">Belongs to the binding-protein-dependent transport system permease family.</text>
</comment>
<dbReference type="Pfam" id="PF00528">
    <property type="entry name" value="BPD_transp_1"/>
    <property type="match status" value="1"/>
</dbReference>
<evidence type="ECO:0000256" key="2">
    <source>
        <dbReference type="ARBA" id="ARBA00022692"/>
    </source>
</evidence>
<dbReference type="EMBL" id="JAOL01000072">
    <property type="protein sequence ID" value="EUA92701.1"/>
    <property type="molecule type" value="Genomic_DNA"/>
</dbReference>
<dbReference type="InterPro" id="IPR051408">
    <property type="entry name" value="Phosphate_transprt_permease"/>
</dbReference>
<evidence type="ECO:0000256" key="3">
    <source>
        <dbReference type="ARBA" id="ARBA00022989"/>
    </source>
</evidence>
<evidence type="ECO:0000256" key="5">
    <source>
        <dbReference type="RuleBase" id="RU363032"/>
    </source>
</evidence>
<sequence length="134" mass="14470">MIVRATEEMLRIVPVDLREAGYALGLPKWKTIVRIVIPTGLSGIITGILLALARVMGETAPLLILVGYARTMNFDIFSGYMGSLPGMMYDQTTMGAGMNPVPTDRLWGAALTLILVIAIINIGARVLTRILVAK</sequence>
<proteinExistence type="inferred from homology"/>
<dbReference type="Gene3D" id="1.10.3720.10">
    <property type="entry name" value="MetI-like"/>
    <property type="match status" value="1"/>
</dbReference>
<dbReference type="SUPFAM" id="SSF161098">
    <property type="entry name" value="MetI-like"/>
    <property type="match status" value="1"/>
</dbReference>
<dbReference type="PROSITE" id="PS50928">
    <property type="entry name" value="ABC_TM1"/>
    <property type="match status" value="1"/>
</dbReference>
<comment type="subcellular location">
    <subcellularLocation>
        <location evidence="5">Cell membrane</location>
        <topology evidence="5">Multi-pass membrane protein</topology>
    </subcellularLocation>
    <subcellularLocation>
        <location evidence="1">Membrane</location>
        <topology evidence="1">Multi-pass membrane protein</topology>
    </subcellularLocation>
</comment>
<keyword evidence="8" id="KW-1185">Reference proteome</keyword>
<reference evidence="7 8" key="1">
    <citation type="submission" date="2014-01" db="EMBL/GenBank/DDBJ databases">
        <authorList>
            <person name="Dobos K."/>
            <person name="Lenaerts A."/>
            <person name="Ordway D."/>
            <person name="DeGroote M.A."/>
            <person name="Parker T."/>
            <person name="Sizemore C."/>
            <person name="Tallon L.J."/>
            <person name="Sadzewicz L.K."/>
            <person name="Sengamalay N."/>
            <person name="Fraser C.M."/>
            <person name="Hine E."/>
            <person name="Shefchek K.A."/>
            <person name="Das S.P."/>
            <person name="Tettelin H."/>
        </authorList>
    </citation>
    <scope>NUCLEOTIDE SEQUENCE [LARGE SCALE GENOMIC DNA]</scope>
    <source>
        <strain evidence="7 8">Harvey</strain>
    </source>
</reference>
<accession>A0ABN0R6B9</accession>
<evidence type="ECO:0000256" key="4">
    <source>
        <dbReference type="ARBA" id="ARBA00023136"/>
    </source>
</evidence>
<dbReference type="PANTHER" id="PTHR42922">
    <property type="entry name" value="PHOSPHATE TRANSPORT SYSTEM PERMEASE PROTEIN PSTA"/>
    <property type="match status" value="1"/>
</dbReference>
<keyword evidence="3 5" id="KW-1133">Transmembrane helix</keyword>
<keyword evidence="4 5" id="KW-0472">Membrane</keyword>
<evidence type="ECO:0000256" key="1">
    <source>
        <dbReference type="ARBA" id="ARBA00004141"/>
    </source>
</evidence>
<dbReference type="PANTHER" id="PTHR42922:SF1">
    <property type="entry name" value="PHOSPHATE TRANSPORT SYSTEM PERMEASE PROTEIN PSTA"/>
    <property type="match status" value="1"/>
</dbReference>
<keyword evidence="5" id="KW-0813">Transport</keyword>
<evidence type="ECO:0000259" key="6">
    <source>
        <dbReference type="PROSITE" id="PS50928"/>
    </source>
</evidence>
<dbReference type="CDD" id="cd06261">
    <property type="entry name" value="TM_PBP2"/>
    <property type="match status" value="1"/>
</dbReference>
<feature type="transmembrane region" description="Helical" evidence="5">
    <location>
        <begin position="106"/>
        <end position="127"/>
    </location>
</feature>
<keyword evidence="2 5" id="KW-0812">Transmembrane</keyword>
<feature type="domain" description="ABC transmembrane type-1" evidence="6">
    <location>
        <begin position="1"/>
        <end position="128"/>
    </location>
</feature>
<evidence type="ECO:0000313" key="8">
    <source>
        <dbReference type="Proteomes" id="UP000020681"/>
    </source>
</evidence>
<feature type="transmembrane region" description="Helical" evidence="5">
    <location>
        <begin position="32"/>
        <end position="53"/>
    </location>
</feature>
<evidence type="ECO:0000313" key="7">
    <source>
        <dbReference type="EMBL" id="EUA92701.1"/>
    </source>
</evidence>
<gene>
    <name evidence="7" type="ORF">I551_0759</name>
</gene>
<dbReference type="InterPro" id="IPR035906">
    <property type="entry name" value="MetI-like_sf"/>
</dbReference>
<protein>
    <submittedName>
        <fullName evidence="7">Binding--dependent transport system inner membrane component family protein</fullName>
    </submittedName>
</protein>